<dbReference type="EMBL" id="SMCO01000023">
    <property type="protein sequence ID" value="TCV82224.1"/>
    <property type="molecule type" value="Genomic_DNA"/>
</dbReference>
<keyword evidence="5 8" id="KW-0472">Membrane</keyword>
<keyword evidence="3 8" id="KW-0375">Hydrogen ion transport</keyword>
<dbReference type="AlphaFoldDB" id="A0A4R3XWY2"/>
<keyword evidence="10" id="KW-1185">Reference proteome</keyword>
<gene>
    <name evidence="8" type="primary">atpH</name>
    <name evidence="9" type="ORF">EDC63_12326</name>
</gene>
<protein>
    <recommendedName>
        <fullName evidence="8">ATP synthase subunit delta</fullName>
    </recommendedName>
    <alternativeName>
        <fullName evidence="8">ATP synthase F(1) sector subunit delta</fullName>
    </alternativeName>
    <alternativeName>
        <fullName evidence="8">F-type ATPase subunit delta</fullName>
        <shortName evidence="8">F-ATPase subunit delta</shortName>
    </alternativeName>
</protein>
<organism evidence="9 10">
    <name type="scientific">Sulfurirhabdus autotrophica</name>
    <dbReference type="NCBI Taxonomy" id="1706046"/>
    <lineage>
        <taxon>Bacteria</taxon>
        <taxon>Pseudomonadati</taxon>
        <taxon>Pseudomonadota</taxon>
        <taxon>Betaproteobacteria</taxon>
        <taxon>Nitrosomonadales</taxon>
        <taxon>Sulfuricellaceae</taxon>
        <taxon>Sulfurirhabdus</taxon>
    </lineage>
</organism>
<dbReference type="RefSeq" id="WP_124946822.1">
    <property type="nucleotide sequence ID" value="NZ_BHVT01000040.1"/>
</dbReference>
<evidence type="ECO:0000256" key="3">
    <source>
        <dbReference type="ARBA" id="ARBA00022781"/>
    </source>
</evidence>
<dbReference type="InterPro" id="IPR026015">
    <property type="entry name" value="ATP_synth_OSCP/delta_N_sf"/>
</dbReference>
<dbReference type="InterPro" id="IPR000711">
    <property type="entry name" value="ATPase_OSCP/dsu"/>
</dbReference>
<reference evidence="9 10" key="1">
    <citation type="submission" date="2019-03" db="EMBL/GenBank/DDBJ databases">
        <title>Genomic Encyclopedia of Type Strains, Phase IV (KMG-IV): sequencing the most valuable type-strain genomes for metagenomic binning, comparative biology and taxonomic classification.</title>
        <authorList>
            <person name="Goeker M."/>
        </authorList>
    </citation>
    <scope>NUCLEOTIDE SEQUENCE [LARGE SCALE GENOMIC DNA]</scope>
    <source>
        <strain evidence="9 10">DSM 100309</strain>
    </source>
</reference>
<dbReference type="GO" id="GO:0046933">
    <property type="term" value="F:proton-transporting ATP synthase activity, rotational mechanism"/>
    <property type="evidence" value="ECO:0007669"/>
    <property type="project" value="UniProtKB-UniRule"/>
</dbReference>
<dbReference type="PANTHER" id="PTHR11910">
    <property type="entry name" value="ATP SYNTHASE DELTA CHAIN"/>
    <property type="match status" value="1"/>
</dbReference>
<evidence type="ECO:0000313" key="9">
    <source>
        <dbReference type="EMBL" id="TCV82224.1"/>
    </source>
</evidence>
<evidence type="ECO:0000256" key="6">
    <source>
        <dbReference type="ARBA" id="ARBA00023196"/>
    </source>
</evidence>
<comment type="subcellular location">
    <subcellularLocation>
        <location evidence="8">Cell membrane</location>
        <topology evidence="8">Peripheral membrane protein</topology>
    </subcellularLocation>
    <subcellularLocation>
        <location evidence="1">Membrane</location>
    </subcellularLocation>
</comment>
<evidence type="ECO:0000256" key="7">
    <source>
        <dbReference type="ARBA" id="ARBA00023310"/>
    </source>
</evidence>
<comment type="function">
    <text evidence="8">F(1)F(0) ATP synthase produces ATP from ADP in the presence of a proton or sodium gradient. F-type ATPases consist of two structural domains, F(1) containing the extramembraneous catalytic core and F(0) containing the membrane proton channel, linked together by a central stalk and a peripheral stalk. During catalysis, ATP synthesis in the catalytic domain of F(1) is coupled via a rotary mechanism of the central stalk subunits to proton translocation.</text>
</comment>
<dbReference type="NCBIfam" id="NF004402">
    <property type="entry name" value="PRK05758.2-2"/>
    <property type="match status" value="1"/>
</dbReference>
<name>A0A4R3XWY2_9PROT</name>
<accession>A0A4R3XWY2</accession>
<keyword evidence="6 8" id="KW-0139">CF(1)</keyword>
<keyword evidence="7 8" id="KW-0066">ATP synthesis</keyword>
<dbReference type="GO" id="GO:0005886">
    <property type="term" value="C:plasma membrane"/>
    <property type="evidence" value="ECO:0007669"/>
    <property type="project" value="UniProtKB-SubCell"/>
</dbReference>
<comment type="similarity">
    <text evidence="8">Belongs to the ATPase delta chain family.</text>
</comment>
<evidence type="ECO:0000256" key="2">
    <source>
        <dbReference type="ARBA" id="ARBA00022448"/>
    </source>
</evidence>
<evidence type="ECO:0000256" key="4">
    <source>
        <dbReference type="ARBA" id="ARBA00023065"/>
    </source>
</evidence>
<dbReference type="PRINTS" id="PR00125">
    <property type="entry name" value="ATPASEDELTA"/>
</dbReference>
<comment type="function">
    <text evidence="8">This protein is part of the stalk that links CF(0) to CF(1). It either transmits conformational changes from CF(0) to CF(1) or is implicated in proton conduction.</text>
</comment>
<keyword evidence="8" id="KW-1003">Cell membrane</keyword>
<sequence length="178" mass="19864">MAENVTIARPYAEAVYRLAKQENALEKWSGMLQFVSMVAADRQMQVLIGNPKITSQQLEALFTSLCEKQLDEQGLNLVKLLVQNDRLSLLQEIANAYETLKSEQEGVVEAKITSAFAMDNAQLSELVKVLEVRFGRKIEASVIVEPELIGGVKVEVGDEVFDTSIRGKLQTMAYTLKR</sequence>
<evidence type="ECO:0000256" key="8">
    <source>
        <dbReference type="HAMAP-Rule" id="MF_01416"/>
    </source>
</evidence>
<dbReference type="HAMAP" id="MF_01416">
    <property type="entry name" value="ATP_synth_delta_bact"/>
    <property type="match status" value="1"/>
</dbReference>
<dbReference type="Pfam" id="PF00213">
    <property type="entry name" value="OSCP"/>
    <property type="match status" value="1"/>
</dbReference>
<evidence type="ECO:0000256" key="5">
    <source>
        <dbReference type="ARBA" id="ARBA00023136"/>
    </source>
</evidence>
<dbReference type="SUPFAM" id="SSF47928">
    <property type="entry name" value="N-terminal domain of the delta subunit of the F1F0-ATP synthase"/>
    <property type="match status" value="1"/>
</dbReference>
<evidence type="ECO:0000313" key="10">
    <source>
        <dbReference type="Proteomes" id="UP000295367"/>
    </source>
</evidence>
<dbReference type="Gene3D" id="1.10.520.20">
    <property type="entry name" value="N-terminal domain of the delta subunit of the F1F0-ATP synthase"/>
    <property type="match status" value="1"/>
</dbReference>
<keyword evidence="4 8" id="KW-0406">Ion transport</keyword>
<proteinExistence type="inferred from homology"/>
<evidence type="ECO:0000256" key="1">
    <source>
        <dbReference type="ARBA" id="ARBA00004370"/>
    </source>
</evidence>
<comment type="caution">
    <text evidence="9">The sequence shown here is derived from an EMBL/GenBank/DDBJ whole genome shotgun (WGS) entry which is preliminary data.</text>
</comment>
<keyword evidence="2 8" id="KW-0813">Transport</keyword>
<dbReference type="NCBIfam" id="TIGR01145">
    <property type="entry name" value="ATP_synt_delta"/>
    <property type="match status" value="1"/>
</dbReference>
<dbReference type="Proteomes" id="UP000295367">
    <property type="component" value="Unassembled WGS sequence"/>
</dbReference>
<dbReference type="OrthoDB" id="9816221at2"/>
<dbReference type="GO" id="GO:0045259">
    <property type="term" value="C:proton-transporting ATP synthase complex"/>
    <property type="evidence" value="ECO:0007669"/>
    <property type="project" value="UniProtKB-KW"/>
</dbReference>